<evidence type="ECO:0000256" key="6">
    <source>
        <dbReference type="ARBA" id="ARBA00023136"/>
    </source>
</evidence>
<feature type="domain" description="Major facilitator superfamily (MFS) profile" evidence="9">
    <location>
        <begin position="190"/>
        <end position="679"/>
    </location>
</feature>
<feature type="transmembrane region" description="Helical" evidence="8">
    <location>
        <begin position="313"/>
        <end position="333"/>
    </location>
</feature>
<feature type="transmembrane region" description="Helical" evidence="8">
    <location>
        <begin position="280"/>
        <end position="301"/>
    </location>
</feature>
<dbReference type="PROSITE" id="PS50850">
    <property type="entry name" value="MFS"/>
    <property type="match status" value="1"/>
</dbReference>
<feature type="transmembrane region" description="Helical" evidence="8">
    <location>
        <begin position="656"/>
        <end position="676"/>
    </location>
</feature>
<dbReference type="AlphaFoldDB" id="A0A2N6NGL1"/>
<feature type="region of interest" description="Disordered" evidence="7">
    <location>
        <begin position="1"/>
        <end position="43"/>
    </location>
</feature>
<feature type="transmembrane region" description="Helical" evidence="8">
    <location>
        <begin position="577"/>
        <end position="601"/>
    </location>
</feature>
<comment type="caution">
    <text evidence="10">The sequence shown here is derived from an EMBL/GenBank/DDBJ whole genome shotgun (WGS) entry which is preliminary data.</text>
</comment>
<feature type="transmembrane region" description="Helical" evidence="8">
    <location>
        <begin position="454"/>
        <end position="474"/>
    </location>
</feature>
<dbReference type="CDD" id="cd17502">
    <property type="entry name" value="MFS_Azr1_MDR_like"/>
    <property type="match status" value="1"/>
</dbReference>
<gene>
    <name evidence="10" type="primary">mlcE_1</name>
    <name evidence="10" type="ORF">BM221_007412</name>
</gene>
<evidence type="ECO:0000256" key="2">
    <source>
        <dbReference type="ARBA" id="ARBA00007520"/>
    </source>
</evidence>
<name>A0A2N6NGL1_BEABA</name>
<evidence type="ECO:0000259" key="9">
    <source>
        <dbReference type="PROSITE" id="PS50850"/>
    </source>
</evidence>
<keyword evidence="4 8" id="KW-0812">Transmembrane</keyword>
<evidence type="ECO:0000313" key="11">
    <source>
        <dbReference type="Proteomes" id="UP000235728"/>
    </source>
</evidence>
<comment type="subcellular location">
    <subcellularLocation>
        <location evidence="1">Membrane</location>
        <topology evidence="1">Multi-pass membrane protein</topology>
    </subcellularLocation>
</comment>
<keyword evidence="5 8" id="KW-1133">Transmembrane helix</keyword>
<dbReference type="GO" id="GO:0022857">
    <property type="term" value="F:transmembrane transporter activity"/>
    <property type="evidence" value="ECO:0007669"/>
    <property type="project" value="InterPro"/>
</dbReference>
<dbReference type="InterPro" id="IPR011701">
    <property type="entry name" value="MFS"/>
</dbReference>
<evidence type="ECO:0000313" key="10">
    <source>
        <dbReference type="EMBL" id="PMB66423.1"/>
    </source>
</evidence>
<feature type="transmembrane region" description="Helical" evidence="8">
    <location>
        <begin position="345"/>
        <end position="365"/>
    </location>
</feature>
<dbReference type="InterPro" id="IPR020846">
    <property type="entry name" value="MFS_dom"/>
</dbReference>
<dbReference type="Gene3D" id="1.20.1250.20">
    <property type="entry name" value="MFS general substrate transporter like domains"/>
    <property type="match status" value="2"/>
</dbReference>
<evidence type="ECO:0000256" key="1">
    <source>
        <dbReference type="ARBA" id="ARBA00004141"/>
    </source>
</evidence>
<protein>
    <submittedName>
        <fullName evidence="10">Efflux pump mlcE</fullName>
    </submittedName>
</protein>
<evidence type="ECO:0000256" key="3">
    <source>
        <dbReference type="ARBA" id="ARBA00022448"/>
    </source>
</evidence>
<dbReference type="Proteomes" id="UP000235728">
    <property type="component" value="Unassembled WGS sequence"/>
</dbReference>
<feature type="transmembrane region" description="Helical" evidence="8">
    <location>
        <begin position="517"/>
        <end position="536"/>
    </location>
</feature>
<dbReference type="EMBL" id="MRVG01000008">
    <property type="protein sequence ID" value="PMB66423.1"/>
    <property type="molecule type" value="Genomic_DNA"/>
</dbReference>
<dbReference type="PANTHER" id="PTHR23501:SF193">
    <property type="entry name" value="MULTIDRUG TRANSPORTER, PUTATIVE (AFU_ORTHOLOGUE AFUA_8G00940)-RELATED"/>
    <property type="match status" value="1"/>
</dbReference>
<dbReference type="FunFam" id="1.20.1250.20:FF:000196">
    <property type="entry name" value="MFS toxin efflux pump (AflT)"/>
    <property type="match status" value="1"/>
</dbReference>
<feature type="transmembrane region" description="Helical" evidence="8">
    <location>
        <begin position="254"/>
        <end position="274"/>
    </location>
</feature>
<comment type="similarity">
    <text evidence="2">Belongs to the major facilitator superfamily. TCR/Tet family.</text>
</comment>
<feature type="transmembrane region" description="Helical" evidence="8">
    <location>
        <begin position="417"/>
        <end position="434"/>
    </location>
</feature>
<accession>A0A2N6NGL1</accession>
<feature type="transmembrane region" description="Helical" evidence="8">
    <location>
        <begin position="386"/>
        <end position="405"/>
    </location>
</feature>
<dbReference type="PRINTS" id="PR01036">
    <property type="entry name" value="TCRTETB"/>
</dbReference>
<dbReference type="PANTHER" id="PTHR23501">
    <property type="entry name" value="MAJOR FACILITATOR SUPERFAMILY"/>
    <property type="match status" value="1"/>
</dbReference>
<evidence type="ECO:0000256" key="4">
    <source>
        <dbReference type="ARBA" id="ARBA00022692"/>
    </source>
</evidence>
<evidence type="ECO:0000256" key="7">
    <source>
        <dbReference type="SAM" id="MobiDB-lite"/>
    </source>
</evidence>
<keyword evidence="6 8" id="KW-0472">Membrane</keyword>
<feature type="transmembrane region" description="Helical" evidence="8">
    <location>
        <begin position="188"/>
        <end position="212"/>
    </location>
</feature>
<dbReference type="GO" id="GO:0005886">
    <property type="term" value="C:plasma membrane"/>
    <property type="evidence" value="ECO:0007669"/>
    <property type="project" value="TreeGrafter"/>
</dbReference>
<dbReference type="OMA" id="IWAACNG"/>
<keyword evidence="3" id="KW-0813">Transport</keyword>
<dbReference type="SUPFAM" id="SSF103473">
    <property type="entry name" value="MFS general substrate transporter"/>
    <property type="match status" value="1"/>
</dbReference>
<dbReference type="Pfam" id="PF07690">
    <property type="entry name" value="MFS_1"/>
    <property type="match status" value="1"/>
</dbReference>
<feature type="transmembrane region" description="Helical" evidence="8">
    <location>
        <begin position="494"/>
        <end position="512"/>
    </location>
</feature>
<dbReference type="InterPro" id="IPR036259">
    <property type="entry name" value="MFS_trans_sf"/>
</dbReference>
<reference evidence="10 11" key="1">
    <citation type="journal article" date="2016" name="Appl. Microbiol. Biotechnol.">
        <title>Characterization of T-DNA insertion mutants with decreased virulence in the entomopathogenic fungus Beauveria bassiana JEF-007.</title>
        <authorList>
            <person name="Kim S."/>
            <person name="Lee S.J."/>
            <person name="Nai Y.S."/>
            <person name="Yu J.S."/>
            <person name="Lee M.R."/>
            <person name="Yang Y.T."/>
            <person name="Kim J.S."/>
        </authorList>
    </citation>
    <scope>NUCLEOTIDE SEQUENCE [LARGE SCALE GENOMIC DNA]</scope>
    <source>
        <strain evidence="10 11">JEF-007</strain>
    </source>
</reference>
<sequence length="690" mass="74308">MGRSKRSLTHPLNGPASESGSADRSHNRSASTVAERPPQLPEIDLEPLDFAVLREKRASMATNPDTNYGLDMFDVRLSYNAARRSLIREKDELPDFSGLGNDGGGDDEDGIPAVPDLPADLRVLHSSKMREVLGMDPGEETEVERDGSYTPDSVLKKKAEEAEAVAAVAAAAAAAAAAPEYIHGWRLFSVMLAITLACFLYLLDVSILVTAIPKITSDFHSLTDIGWYGATYNLASAALQPLSGKFYTYFHAKWTFLAFFLVFEIGNLLCGVATSSTMIIVGRSVAGAGASGLTNGSFAIVTACAPMEKRPQLMGILIGVCQMGLVAGPLIGGALTEFTSWRWCFYINLPVGAVTVAAFLVTAIPDKRKYVVQSDPGKLTLRKMDMVGFLLFAPAAVMILLALEFGGNRYAWRSPTIVGLFVGGGVQVLLFLFWERRVGMTAMIPLPIIGKREVWTACVASMFMFSTMLGAGYYLPVYFQTVRGLSPLRSGISMLPAIVTQLVVTVVSGGLVQRVGYYLPFMILSAVIIAVANGLLSTWGLRTPTVVWAGYQVLLGFGRGMAFQMPVIAIQAHTPPALASVATATMVLFQTFFGAIFLAIINTLFNTKLKKELSSRVPEIGADKIINAGAADISSVVPADRIDQVLQSYSLGVNQVFYAIAAICVCMFVFSWGTGWTDIRKKPDQKSGDV</sequence>
<proteinExistence type="inferred from homology"/>
<organism evidence="10 11">
    <name type="scientific">Beauveria bassiana</name>
    <name type="common">White muscardine disease fungus</name>
    <name type="synonym">Tritirachium shiotae</name>
    <dbReference type="NCBI Taxonomy" id="176275"/>
    <lineage>
        <taxon>Eukaryota</taxon>
        <taxon>Fungi</taxon>
        <taxon>Dikarya</taxon>
        <taxon>Ascomycota</taxon>
        <taxon>Pezizomycotina</taxon>
        <taxon>Sordariomycetes</taxon>
        <taxon>Hypocreomycetidae</taxon>
        <taxon>Hypocreales</taxon>
        <taxon>Cordycipitaceae</taxon>
        <taxon>Beauveria</taxon>
    </lineage>
</organism>
<evidence type="ECO:0000256" key="8">
    <source>
        <dbReference type="SAM" id="Phobius"/>
    </source>
</evidence>
<evidence type="ECO:0000256" key="5">
    <source>
        <dbReference type="ARBA" id="ARBA00022989"/>
    </source>
</evidence>